<organism evidence="1 2">
    <name type="scientific">Prevotella heparinolytica</name>
    <dbReference type="NCBI Taxonomy" id="28113"/>
    <lineage>
        <taxon>Bacteria</taxon>
        <taxon>Pseudomonadati</taxon>
        <taxon>Bacteroidota</taxon>
        <taxon>Bacteroidia</taxon>
        <taxon>Bacteroidales</taxon>
        <taxon>Bacteroidaceae</taxon>
        <taxon>Bacteroides</taxon>
    </lineage>
</organism>
<dbReference type="EMBL" id="CAACYH010000004">
    <property type="protein sequence ID" value="VFB13504.1"/>
    <property type="molecule type" value="Genomic_DNA"/>
</dbReference>
<dbReference type="AlphaFoldDB" id="A0A449I289"/>
<reference evidence="1 2" key="1">
    <citation type="submission" date="2019-02" db="EMBL/GenBank/DDBJ databases">
        <authorList>
            <consortium name="Pathogen Informatics"/>
        </authorList>
    </citation>
    <scope>NUCLEOTIDE SEQUENCE [LARGE SCALE GENOMIC DNA]</scope>
    <source>
        <strain evidence="1 2">3012STDY7078512</strain>
    </source>
</reference>
<dbReference type="SUPFAM" id="SSF47781">
    <property type="entry name" value="RuvA domain 2-like"/>
    <property type="match status" value="1"/>
</dbReference>
<dbReference type="InterPro" id="IPR010994">
    <property type="entry name" value="RuvA_2-like"/>
</dbReference>
<protein>
    <submittedName>
        <fullName evidence="1">Helix-hairpin-helix motif</fullName>
    </submittedName>
</protein>
<gene>
    <name evidence="1" type="ORF">NCTC7812_01028</name>
</gene>
<accession>A0A449I289</accession>
<evidence type="ECO:0000313" key="2">
    <source>
        <dbReference type="Proteomes" id="UP000396835"/>
    </source>
</evidence>
<dbReference type="Proteomes" id="UP000396835">
    <property type="component" value="Unassembled WGS sequence"/>
</dbReference>
<sequence>MPMTINNETNIERMKYIRLGVFVSMLLTTAVLWAQNTPLSLWEEHLEQLSADAGEEHDWENELQELSQLLQEPLNLNEATKSQLERFPFLTDIQIENLLAYIYVHGPMQTVYELQLVAEMDKRTIELLLPFVCVQPLKGEGRRYPALKTIMKYGRHEALARLDLPFYTRKGYAKNYLGPSPYHSMRYAFRYGDYLQAGITGEKDAGEPMFGLHNGKGYDFYSYYFIIRNLGRLKTLALGNYRLSFGQGLVVSTDFRLGKTFSLSVAEHRAGGIRKHASTDEYNYFRGAAATVQVVPSLELSAFCSHRLMDGVVKEGEITSIYKTGLHRTQKEADKANAFALQLMGGNLTYAKKTLRLGATGICYFFDRPYEPKRDGYSRYNLHGTAFYNIGVDYQYRLGRVAWVGEAAIGKQGYALLNRWKYDFSPDYRLLLVHRYYSFDYWAMFARSFGESSATQNENGWYLAAEAAPFARWRFFASIDMFSFPWWRYRISKPSQGTDVMFQATYSPKPDLSMYLNYRYKRKERDVTGNRGAVTSPIHHHRFRYRLSYAPGSFTFRTTIDYNHFRQQDKATYHFDGRDGYQCTQSCTYSSPSFPLSFALQAAYFDTDDYDSRIYASERGLLYTFSTPSFFGRGWRYSAVLRYDVSKTFMLLAKFGQTVYEDRETIGSGNDMINGNRKSDLQMQLRIKF</sequence>
<evidence type="ECO:0000313" key="1">
    <source>
        <dbReference type="EMBL" id="VFB13504.1"/>
    </source>
</evidence>
<name>A0A449I289_9BACE</name>
<proteinExistence type="predicted"/>